<dbReference type="PANTHER" id="PTHR34220">
    <property type="entry name" value="SENSOR HISTIDINE KINASE YPDA"/>
    <property type="match status" value="1"/>
</dbReference>
<accession>A0A7X3IMI2</accession>
<sequence>MRTMLKRSYQKYIKNKLFNKMILIYTIITTTTFLTLAFVIYYFISQSFQEKELAAQQKTVHSVSEYLDLKMTNAEQAVLQIYQDNALSDDFLAFMKNDYETYIKHHLDVYTESGYFASRSVDSFIRGQIEKDTDLSSIMLYSKDKRFVYRYEQNDNQEYQQLKEGEAIPQEMVPLLGKDLSGDINLKFNTVIASPETGTYSIAYRINDPSTLKDVGYILLVYPTQNIFKAIDNMNQNFTGHLLVMLPNGEIMFDTAAKPTSSKYPYYEQVMSVKGQERLMLDENSYVTRQDNGKSKLEVVQVVHVSEVQKSYGHLKRLIISLTGLSILVTFILSYLAVKNVSNRTQNIIRGMRVVRNGNLSVRLPVVREDELGDISASFNQMCEDLNRHIHQVYISEIKQKHAELVAFQAQINPHFLYNTLEVIRMRAIAKGADDVAEMTYILSSLFKYLVKKETMVKVSEEIENSRNYLEMFRIRYKERFHFTIEVDPEVQQASILKLSVQPAIENYILHGIRSGRTDNAIRIHAYTDEMGIRIDIEDNGKGISSEKLAEIQSRLKEPGEFSSGSLGLKNVAERLRLMYGDPYGLTIDSTPDQGTRVSICIPIGTEEGQHV</sequence>
<dbReference type="Pfam" id="PF00672">
    <property type="entry name" value="HAMP"/>
    <property type="match status" value="1"/>
</dbReference>
<dbReference type="SUPFAM" id="SSF158472">
    <property type="entry name" value="HAMP domain-like"/>
    <property type="match status" value="1"/>
</dbReference>
<keyword evidence="10" id="KW-0902">Two-component regulatory system</keyword>
<keyword evidence="3" id="KW-0597">Phosphoprotein</keyword>
<keyword evidence="7" id="KW-0418">Kinase</keyword>
<dbReference type="EMBL" id="WUBI01000004">
    <property type="protein sequence ID" value="MWV46181.1"/>
    <property type="molecule type" value="Genomic_DNA"/>
</dbReference>
<dbReference type="Pfam" id="PF06580">
    <property type="entry name" value="His_kinase"/>
    <property type="match status" value="1"/>
</dbReference>
<evidence type="ECO:0000313" key="15">
    <source>
        <dbReference type="Proteomes" id="UP000460318"/>
    </source>
</evidence>
<protein>
    <submittedName>
        <fullName evidence="14">HAMP domain-containing protein</fullName>
    </submittedName>
</protein>
<gene>
    <name evidence="14" type="ORF">GRF59_21475</name>
</gene>
<dbReference type="InterPro" id="IPR036890">
    <property type="entry name" value="HATPase_C_sf"/>
</dbReference>
<dbReference type="Gene3D" id="6.10.340.10">
    <property type="match status" value="1"/>
</dbReference>
<evidence type="ECO:0000256" key="10">
    <source>
        <dbReference type="ARBA" id="ARBA00023012"/>
    </source>
</evidence>
<dbReference type="PANTHER" id="PTHR34220:SF11">
    <property type="entry name" value="SENSOR PROTEIN KINASE HPTS"/>
    <property type="match status" value="1"/>
</dbReference>
<dbReference type="PROSITE" id="PS50885">
    <property type="entry name" value="HAMP"/>
    <property type="match status" value="1"/>
</dbReference>
<feature type="domain" description="HAMP" evidence="13">
    <location>
        <begin position="339"/>
        <end position="391"/>
    </location>
</feature>
<keyword evidence="9 12" id="KW-1133">Transmembrane helix</keyword>
<dbReference type="InterPro" id="IPR003594">
    <property type="entry name" value="HATPase_dom"/>
</dbReference>
<name>A0A7X3IMI2_9BACL</name>
<evidence type="ECO:0000256" key="3">
    <source>
        <dbReference type="ARBA" id="ARBA00022553"/>
    </source>
</evidence>
<feature type="transmembrane region" description="Helical" evidence="12">
    <location>
        <begin position="318"/>
        <end position="338"/>
    </location>
</feature>
<keyword evidence="8" id="KW-0067">ATP-binding</keyword>
<dbReference type="SMART" id="SM00304">
    <property type="entry name" value="HAMP"/>
    <property type="match status" value="1"/>
</dbReference>
<keyword evidence="11 12" id="KW-0472">Membrane</keyword>
<evidence type="ECO:0000256" key="9">
    <source>
        <dbReference type="ARBA" id="ARBA00022989"/>
    </source>
</evidence>
<dbReference type="AlphaFoldDB" id="A0A7X3IMI2"/>
<evidence type="ECO:0000256" key="5">
    <source>
        <dbReference type="ARBA" id="ARBA00022692"/>
    </source>
</evidence>
<evidence type="ECO:0000259" key="13">
    <source>
        <dbReference type="PROSITE" id="PS50885"/>
    </source>
</evidence>
<comment type="caution">
    <text evidence="14">The sequence shown here is derived from an EMBL/GenBank/DDBJ whole genome shotgun (WGS) entry which is preliminary data.</text>
</comment>
<feature type="transmembrane region" description="Helical" evidence="12">
    <location>
        <begin position="21"/>
        <end position="44"/>
    </location>
</feature>
<dbReference type="SUPFAM" id="SSF55874">
    <property type="entry name" value="ATPase domain of HSP90 chaperone/DNA topoisomerase II/histidine kinase"/>
    <property type="match status" value="1"/>
</dbReference>
<dbReference type="GO" id="GO:0005886">
    <property type="term" value="C:plasma membrane"/>
    <property type="evidence" value="ECO:0007669"/>
    <property type="project" value="UniProtKB-SubCell"/>
</dbReference>
<dbReference type="InterPro" id="IPR003660">
    <property type="entry name" value="HAMP_dom"/>
</dbReference>
<dbReference type="Pfam" id="PF02518">
    <property type="entry name" value="HATPase_c"/>
    <property type="match status" value="1"/>
</dbReference>
<evidence type="ECO:0000256" key="12">
    <source>
        <dbReference type="SAM" id="Phobius"/>
    </source>
</evidence>
<evidence type="ECO:0000256" key="7">
    <source>
        <dbReference type="ARBA" id="ARBA00022777"/>
    </source>
</evidence>
<evidence type="ECO:0000256" key="6">
    <source>
        <dbReference type="ARBA" id="ARBA00022741"/>
    </source>
</evidence>
<evidence type="ECO:0000256" key="4">
    <source>
        <dbReference type="ARBA" id="ARBA00022679"/>
    </source>
</evidence>
<reference evidence="14 15" key="1">
    <citation type="submission" date="2019-12" db="EMBL/GenBank/DDBJ databases">
        <title>Paenibacillus sp. nov., an endophytic bacterium isolated from the stem of Dendrobium.</title>
        <authorList>
            <person name="Zhao R."/>
        </authorList>
    </citation>
    <scope>NUCLEOTIDE SEQUENCE [LARGE SCALE GENOMIC DNA]</scope>
    <source>
        <strain evidence="14 15">HJL G12</strain>
    </source>
</reference>
<organism evidence="14 15">
    <name type="scientific">Paenibacillus dendrobii</name>
    <dbReference type="NCBI Taxonomy" id="2691084"/>
    <lineage>
        <taxon>Bacteria</taxon>
        <taxon>Bacillati</taxon>
        <taxon>Bacillota</taxon>
        <taxon>Bacilli</taxon>
        <taxon>Bacillales</taxon>
        <taxon>Paenibacillaceae</taxon>
        <taxon>Paenibacillus</taxon>
    </lineage>
</organism>
<dbReference type="Proteomes" id="UP000460318">
    <property type="component" value="Unassembled WGS sequence"/>
</dbReference>
<keyword evidence="15" id="KW-1185">Reference proteome</keyword>
<dbReference type="GO" id="GO:0005524">
    <property type="term" value="F:ATP binding"/>
    <property type="evidence" value="ECO:0007669"/>
    <property type="project" value="UniProtKB-KW"/>
</dbReference>
<evidence type="ECO:0000256" key="1">
    <source>
        <dbReference type="ARBA" id="ARBA00004651"/>
    </source>
</evidence>
<dbReference type="InterPro" id="IPR010559">
    <property type="entry name" value="Sig_transdc_His_kin_internal"/>
</dbReference>
<proteinExistence type="predicted"/>
<dbReference type="SMART" id="SM00387">
    <property type="entry name" value="HATPase_c"/>
    <property type="match status" value="1"/>
</dbReference>
<keyword evidence="2" id="KW-1003">Cell membrane</keyword>
<evidence type="ECO:0000256" key="8">
    <source>
        <dbReference type="ARBA" id="ARBA00022840"/>
    </source>
</evidence>
<keyword evidence="5 12" id="KW-0812">Transmembrane</keyword>
<evidence type="ECO:0000313" key="14">
    <source>
        <dbReference type="EMBL" id="MWV46181.1"/>
    </source>
</evidence>
<dbReference type="InterPro" id="IPR050640">
    <property type="entry name" value="Bact_2-comp_sensor_kinase"/>
</dbReference>
<dbReference type="GO" id="GO:0000155">
    <property type="term" value="F:phosphorelay sensor kinase activity"/>
    <property type="evidence" value="ECO:0007669"/>
    <property type="project" value="InterPro"/>
</dbReference>
<dbReference type="Gene3D" id="3.30.565.10">
    <property type="entry name" value="Histidine kinase-like ATPase, C-terminal domain"/>
    <property type="match status" value="1"/>
</dbReference>
<keyword evidence="4" id="KW-0808">Transferase</keyword>
<dbReference type="CDD" id="cd06225">
    <property type="entry name" value="HAMP"/>
    <property type="match status" value="1"/>
</dbReference>
<keyword evidence="6" id="KW-0547">Nucleotide-binding</keyword>
<comment type="subcellular location">
    <subcellularLocation>
        <location evidence="1">Cell membrane</location>
        <topology evidence="1">Multi-pass membrane protein</topology>
    </subcellularLocation>
</comment>
<evidence type="ECO:0000256" key="2">
    <source>
        <dbReference type="ARBA" id="ARBA00022475"/>
    </source>
</evidence>
<evidence type="ECO:0000256" key="11">
    <source>
        <dbReference type="ARBA" id="ARBA00023136"/>
    </source>
</evidence>